<reference evidence="8 9" key="1">
    <citation type="submission" date="2017-07" db="EMBL/GenBank/DDBJ databases">
        <title>Complete Genome Sequence of the cosmetic ferment Vitreoscilla filiformis (ATCC15551).</title>
        <authorList>
            <person name="Contreras S."/>
            <person name="Sagory-Zalkind P."/>
            <person name="Blanquart H."/>
            <person name="Iltis A."/>
            <person name="Morand S.C."/>
        </authorList>
    </citation>
    <scope>NUCLEOTIDE SEQUENCE [LARGE SCALE GENOMIC DNA]</scope>
    <source>
        <strain evidence="8 9">ATCC 15551</strain>
    </source>
</reference>
<name>A0A221KC25_VITFI</name>
<protein>
    <submittedName>
        <fullName evidence="8">Polysaccharide synthesis protein GtrA</fullName>
    </submittedName>
</protein>
<evidence type="ECO:0000256" key="6">
    <source>
        <dbReference type="SAM" id="Phobius"/>
    </source>
</evidence>
<evidence type="ECO:0000256" key="5">
    <source>
        <dbReference type="ARBA" id="ARBA00023136"/>
    </source>
</evidence>
<evidence type="ECO:0000256" key="2">
    <source>
        <dbReference type="ARBA" id="ARBA00009399"/>
    </source>
</evidence>
<dbReference type="AlphaFoldDB" id="A0A221KC25"/>
<evidence type="ECO:0000256" key="4">
    <source>
        <dbReference type="ARBA" id="ARBA00022989"/>
    </source>
</evidence>
<keyword evidence="3 6" id="KW-0812">Transmembrane</keyword>
<feature type="transmembrane region" description="Helical" evidence="6">
    <location>
        <begin position="55"/>
        <end position="75"/>
    </location>
</feature>
<keyword evidence="4 6" id="KW-1133">Transmembrane helix</keyword>
<accession>A0A221KC25</accession>
<organism evidence="8 9">
    <name type="scientific">Vitreoscilla filiformis</name>
    <dbReference type="NCBI Taxonomy" id="63"/>
    <lineage>
        <taxon>Bacteria</taxon>
        <taxon>Pseudomonadati</taxon>
        <taxon>Pseudomonadota</taxon>
        <taxon>Betaproteobacteria</taxon>
        <taxon>Neisseriales</taxon>
        <taxon>Neisseriaceae</taxon>
        <taxon>Vitreoscilla</taxon>
    </lineage>
</organism>
<dbReference type="PANTHER" id="PTHR38459:SF1">
    <property type="entry name" value="PROPHAGE BACTOPRENOL-LINKED GLUCOSE TRANSLOCASE HOMOLOG"/>
    <property type="match status" value="1"/>
</dbReference>
<dbReference type="InterPro" id="IPR007267">
    <property type="entry name" value="GtrA_DPMS_TM"/>
</dbReference>
<gene>
    <name evidence="8" type="ORF">VITFI_CDS0740</name>
</gene>
<comment type="similarity">
    <text evidence="2">Belongs to the GtrA family.</text>
</comment>
<evidence type="ECO:0000313" key="9">
    <source>
        <dbReference type="Proteomes" id="UP000199729"/>
    </source>
</evidence>
<dbReference type="GO" id="GO:0005886">
    <property type="term" value="C:plasma membrane"/>
    <property type="evidence" value="ECO:0007669"/>
    <property type="project" value="TreeGrafter"/>
</dbReference>
<dbReference type="Pfam" id="PF04138">
    <property type="entry name" value="GtrA_DPMS_TM"/>
    <property type="match status" value="1"/>
</dbReference>
<feature type="transmembrane region" description="Helical" evidence="6">
    <location>
        <begin position="20"/>
        <end position="43"/>
    </location>
</feature>
<dbReference type="InterPro" id="IPR051401">
    <property type="entry name" value="GtrA_CellWall_Glycosyl"/>
</dbReference>
<evidence type="ECO:0000313" key="8">
    <source>
        <dbReference type="EMBL" id="ASM76519.1"/>
    </source>
</evidence>
<feature type="domain" description="GtrA/DPMS transmembrane" evidence="7">
    <location>
        <begin position="2"/>
        <end position="108"/>
    </location>
</feature>
<dbReference type="Proteomes" id="UP000199729">
    <property type="component" value="Chromosome"/>
</dbReference>
<evidence type="ECO:0000259" key="7">
    <source>
        <dbReference type="Pfam" id="PF04138"/>
    </source>
</evidence>
<evidence type="ECO:0000256" key="3">
    <source>
        <dbReference type="ARBA" id="ARBA00022692"/>
    </source>
</evidence>
<dbReference type="PANTHER" id="PTHR38459">
    <property type="entry name" value="PROPHAGE BACTOPRENOL-LINKED GLUCOSE TRANSLOCASE HOMOLOG"/>
    <property type="match status" value="1"/>
</dbReference>
<dbReference type="EMBL" id="CP022423">
    <property type="protein sequence ID" value="ASM76519.1"/>
    <property type="molecule type" value="Genomic_DNA"/>
</dbReference>
<comment type="subcellular location">
    <subcellularLocation>
        <location evidence="1">Membrane</location>
        <topology evidence="1">Multi-pass membrane protein</topology>
    </subcellularLocation>
</comment>
<sequence>MLVDAGGLFLLVEKAHWHYLPAAVLCFTLGSLVAFVLSTVWVFEEHSFRRWHDGFLAFTLIGLVGLVINTSLLWSCTEWGGLPYMASKGVAALGSFGINFILRKMALFTTRASSA</sequence>
<dbReference type="KEGG" id="vff:VITFI_CDS0740"/>
<evidence type="ECO:0000256" key="1">
    <source>
        <dbReference type="ARBA" id="ARBA00004141"/>
    </source>
</evidence>
<dbReference type="GO" id="GO:0000271">
    <property type="term" value="P:polysaccharide biosynthetic process"/>
    <property type="evidence" value="ECO:0007669"/>
    <property type="project" value="InterPro"/>
</dbReference>
<keyword evidence="9" id="KW-1185">Reference proteome</keyword>
<keyword evidence="5 6" id="KW-0472">Membrane</keyword>
<proteinExistence type="inferred from homology"/>
<feature type="transmembrane region" description="Helical" evidence="6">
    <location>
        <begin position="81"/>
        <end position="102"/>
    </location>
</feature>